<keyword evidence="2" id="KW-1185">Reference proteome</keyword>
<dbReference type="OrthoDB" id="1931061at2759"/>
<dbReference type="AlphaFoldDB" id="A0A9J5ZD20"/>
<accession>A0A9J5ZD20</accession>
<dbReference type="Gene3D" id="2.40.50.140">
    <property type="entry name" value="Nucleic acid-binding proteins"/>
    <property type="match status" value="1"/>
</dbReference>
<organism evidence="1 2">
    <name type="scientific">Solanum commersonii</name>
    <name type="common">Commerson's wild potato</name>
    <name type="synonym">Commerson's nightshade</name>
    <dbReference type="NCBI Taxonomy" id="4109"/>
    <lineage>
        <taxon>Eukaryota</taxon>
        <taxon>Viridiplantae</taxon>
        <taxon>Streptophyta</taxon>
        <taxon>Embryophyta</taxon>
        <taxon>Tracheophyta</taxon>
        <taxon>Spermatophyta</taxon>
        <taxon>Magnoliopsida</taxon>
        <taxon>eudicotyledons</taxon>
        <taxon>Gunneridae</taxon>
        <taxon>Pentapetalae</taxon>
        <taxon>asterids</taxon>
        <taxon>lamiids</taxon>
        <taxon>Solanales</taxon>
        <taxon>Solanaceae</taxon>
        <taxon>Solanoideae</taxon>
        <taxon>Solaneae</taxon>
        <taxon>Solanum</taxon>
    </lineage>
</organism>
<dbReference type="EMBL" id="JACXVP010000004">
    <property type="protein sequence ID" value="KAG5610851.1"/>
    <property type="molecule type" value="Genomic_DNA"/>
</dbReference>
<comment type="caution">
    <text evidence="1">The sequence shown here is derived from an EMBL/GenBank/DDBJ whole genome shotgun (WGS) entry which is preliminary data.</text>
</comment>
<gene>
    <name evidence="1" type="ORF">H5410_022132</name>
</gene>
<name>A0A9J5ZD20_SOLCO</name>
<reference evidence="1 2" key="1">
    <citation type="submission" date="2020-09" db="EMBL/GenBank/DDBJ databases">
        <title>De no assembly of potato wild relative species, Solanum commersonii.</title>
        <authorList>
            <person name="Cho K."/>
        </authorList>
    </citation>
    <scope>NUCLEOTIDE SEQUENCE [LARGE SCALE GENOMIC DNA]</scope>
    <source>
        <strain evidence="1">LZ3.2</strain>
        <tissue evidence="1">Leaf</tissue>
    </source>
</reference>
<protein>
    <submittedName>
        <fullName evidence="1">Uncharacterized protein</fullName>
    </submittedName>
</protein>
<dbReference type="Proteomes" id="UP000824120">
    <property type="component" value="Chromosome 4"/>
</dbReference>
<dbReference type="InterPro" id="IPR012340">
    <property type="entry name" value="NA-bd_OB-fold"/>
</dbReference>
<proteinExistence type="predicted"/>
<evidence type="ECO:0000313" key="1">
    <source>
        <dbReference type="EMBL" id="KAG5610851.1"/>
    </source>
</evidence>
<sequence length="199" mass="22828">MISLDMILIDEKNQVNKFRDKLSEGFLIMIRNFKVDIVHIPVNDFQFIQPNMIHSRVNNNTILSDVVGCLYGIGDQESVGSKWKNRDIHILTAEKYEEGFYPYLFPPESGPYIVIVTTITVKKCRGEITFTTTTTIKTYVNLTMDNITSLIHKSATNFVHIKTIDSANKSNIPMEEAMFKNKITIIELLDSDWSYDIVP</sequence>
<evidence type="ECO:0000313" key="2">
    <source>
        <dbReference type="Proteomes" id="UP000824120"/>
    </source>
</evidence>